<keyword evidence="6" id="KW-1185">Reference proteome</keyword>
<gene>
    <name evidence="5" type="ORF">EXE57_08650</name>
</gene>
<proteinExistence type="inferred from homology"/>
<dbReference type="AlphaFoldDB" id="A0A4P7GKQ5"/>
<keyword evidence="3" id="KW-1133">Transmembrane helix</keyword>
<dbReference type="InterPro" id="IPR050922">
    <property type="entry name" value="LytR/CpsA/Psr_CW_biosynth"/>
</dbReference>
<keyword evidence="3" id="KW-0472">Membrane</keyword>
<evidence type="ECO:0000313" key="6">
    <source>
        <dbReference type="Proteomes" id="UP000294894"/>
    </source>
</evidence>
<dbReference type="Gene3D" id="3.40.630.190">
    <property type="entry name" value="LCP protein"/>
    <property type="match status" value="1"/>
</dbReference>
<dbReference type="PANTHER" id="PTHR33392:SF6">
    <property type="entry name" value="POLYISOPRENYL-TEICHOIC ACID--PEPTIDOGLYCAN TEICHOIC ACID TRANSFERASE TAGU"/>
    <property type="match status" value="1"/>
</dbReference>
<feature type="compositionally biased region" description="Basic and acidic residues" evidence="2">
    <location>
        <begin position="390"/>
        <end position="401"/>
    </location>
</feature>
<dbReference type="PANTHER" id="PTHR33392">
    <property type="entry name" value="POLYISOPRENYL-TEICHOIC ACID--PEPTIDOGLYCAN TEICHOIC ACID TRANSFERASE TAGU"/>
    <property type="match status" value="1"/>
</dbReference>
<dbReference type="KEGG" id="noy:EXE57_08650"/>
<accession>A0A4P7GKQ5</accession>
<evidence type="ECO:0000256" key="1">
    <source>
        <dbReference type="ARBA" id="ARBA00006068"/>
    </source>
</evidence>
<evidence type="ECO:0000256" key="2">
    <source>
        <dbReference type="SAM" id="MobiDB-lite"/>
    </source>
</evidence>
<dbReference type="Pfam" id="PF03816">
    <property type="entry name" value="LytR_cpsA_psr"/>
    <property type="match status" value="1"/>
</dbReference>
<feature type="region of interest" description="Disordered" evidence="2">
    <location>
        <begin position="359"/>
        <end position="401"/>
    </location>
</feature>
<dbReference type="EMBL" id="CP038267">
    <property type="protein sequence ID" value="QBR92347.1"/>
    <property type="molecule type" value="Genomic_DNA"/>
</dbReference>
<feature type="region of interest" description="Disordered" evidence="2">
    <location>
        <begin position="1"/>
        <end position="23"/>
    </location>
</feature>
<protein>
    <submittedName>
        <fullName evidence="5">LytR family transcriptional regulator</fullName>
    </submittedName>
</protein>
<evidence type="ECO:0000256" key="3">
    <source>
        <dbReference type="SAM" id="Phobius"/>
    </source>
</evidence>
<feature type="transmembrane region" description="Helical" evidence="3">
    <location>
        <begin position="26"/>
        <end position="50"/>
    </location>
</feature>
<dbReference type="OrthoDB" id="9782542at2"/>
<reference evidence="5 6" key="1">
    <citation type="submission" date="2019-03" db="EMBL/GenBank/DDBJ databases">
        <title>Three New Species of Nocardioides, Nocardioides euryhalodurans sp. nov., Nocardioides seonyuensis sp. nov. and Nocardioides eburneoflavus sp. nov., Iolated from Soil.</title>
        <authorList>
            <person name="Roh S.G."/>
            <person name="Lee C."/>
            <person name="Kim M.-K."/>
            <person name="Kim S.B."/>
        </authorList>
    </citation>
    <scope>NUCLEOTIDE SEQUENCE [LARGE SCALE GENOMIC DNA]</scope>
    <source>
        <strain evidence="5 6">MMS17-SY117</strain>
    </source>
</reference>
<comment type="similarity">
    <text evidence="1">Belongs to the LytR/CpsA/Psr (LCP) family.</text>
</comment>
<keyword evidence="3" id="KW-0812">Transmembrane</keyword>
<feature type="compositionally biased region" description="Gly residues" evidence="2">
    <location>
        <begin position="365"/>
        <end position="384"/>
    </location>
</feature>
<organism evidence="5 6">
    <name type="scientific">Nocardioides euryhalodurans</name>
    <dbReference type="NCBI Taxonomy" id="2518370"/>
    <lineage>
        <taxon>Bacteria</taxon>
        <taxon>Bacillati</taxon>
        <taxon>Actinomycetota</taxon>
        <taxon>Actinomycetes</taxon>
        <taxon>Propionibacteriales</taxon>
        <taxon>Nocardioidaceae</taxon>
        <taxon>Nocardioides</taxon>
    </lineage>
</organism>
<name>A0A4P7GKQ5_9ACTN</name>
<dbReference type="Proteomes" id="UP000294894">
    <property type="component" value="Chromosome"/>
</dbReference>
<evidence type="ECO:0000259" key="4">
    <source>
        <dbReference type="Pfam" id="PF03816"/>
    </source>
</evidence>
<dbReference type="RefSeq" id="WP_135076434.1">
    <property type="nucleotide sequence ID" value="NZ_CP038267.1"/>
</dbReference>
<sequence>MTEPSLPEEGAADAPRRKGSKPRRHTVGKVILAVVLVLGLATGLGTVYFYRHLNGNLTKIDIASTLDNRPDKKKVEGPQEPLNILVMGSDTRDCEGCALDQESGAEASDTTILMHLSADRERAYGVSIPRDSLVDRPECTTESGEKVAGAADAMWNAAFTVGGPTCTVEQFEATTGVFVDHIVVVNFAGFEGMVNAIGGVPVCIPEDIVDPAHGINIPAGTREIEGREALNYVRARYTLGDGSDISRIKRQQAFIAAMAKKVVSAGTLARVDRLVGFLNAATKSLTVDEDLENVIDIARIGVGFQGIGLDNIKFLTVPIAYYPADSENAGRVYWTPPAKKLWEQVAADEPLSPRFTSDAIAAAGAPGGGGNGGGGNGGGGGGGRQPNPEDVARAEQDGLCA</sequence>
<feature type="domain" description="Cell envelope-related transcriptional attenuator" evidence="4">
    <location>
        <begin position="108"/>
        <end position="263"/>
    </location>
</feature>
<evidence type="ECO:0000313" key="5">
    <source>
        <dbReference type="EMBL" id="QBR92347.1"/>
    </source>
</evidence>
<dbReference type="InterPro" id="IPR004474">
    <property type="entry name" value="LytR_CpsA_psr"/>
</dbReference>
<dbReference type="NCBIfam" id="TIGR00350">
    <property type="entry name" value="lytR_cpsA_psr"/>
    <property type="match status" value="1"/>
</dbReference>